<feature type="transmembrane region" description="Helical" evidence="6">
    <location>
        <begin position="41"/>
        <end position="66"/>
    </location>
</feature>
<reference evidence="7" key="1">
    <citation type="submission" date="2021-11" db="EMBL/GenBank/DDBJ databases">
        <title>Streptomyces corallinus and Kineosporia corallina sp. nov., two new coral-derived marine actinobacteria.</title>
        <authorList>
            <person name="Buangrab K."/>
            <person name="Sutthacheep M."/>
            <person name="Yeemin T."/>
            <person name="Harunari E."/>
            <person name="Igarashi Y."/>
            <person name="Sripreechasak P."/>
            <person name="Kanchanasin P."/>
            <person name="Tanasupawat S."/>
            <person name="Phongsopitanun W."/>
        </authorList>
    </citation>
    <scope>NUCLEOTIDE SEQUENCE</scope>
    <source>
        <strain evidence="7">JCM 31032</strain>
    </source>
</reference>
<evidence type="ECO:0000256" key="1">
    <source>
        <dbReference type="ARBA" id="ARBA00004651"/>
    </source>
</evidence>
<dbReference type="GO" id="GO:0015171">
    <property type="term" value="F:amino acid transmembrane transporter activity"/>
    <property type="evidence" value="ECO:0007669"/>
    <property type="project" value="TreeGrafter"/>
</dbReference>
<dbReference type="RefSeq" id="WP_231448732.1">
    <property type="nucleotide sequence ID" value="NZ_JAJOMB010000025.1"/>
</dbReference>
<evidence type="ECO:0000256" key="2">
    <source>
        <dbReference type="ARBA" id="ARBA00022475"/>
    </source>
</evidence>
<evidence type="ECO:0000313" key="8">
    <source>
        <dbReference type="Proteomes" id="UP001138997"/>
    </source>
</evidence>
<comment type="subcellular location">
    <subcellularLocation>
        <location evidence="1">Cell membrane</location>
        <topology evidence="1">Multi-pass membrane protein</topology>
    </subcellularLocation>
</comment>
<dbReference type="EMBL" id="JAJOMB010000025">
    <property type="protein sequence ID" value="MCD5315912.1"/>
    <property type="molecule type" value="Genomic_DNA"/>
</dbReference>
<evidence type="ECO:0000313" key="7">
    <source>
        <dbReference type="EMBL" id="MCD5315912.1"/>
    </source>
</evidence>
<sequence length="216" mass="22991">MDILSALASFALVAGLLTIMPGLDTALVLRSAAAHGRAHAFATALGINTGALIWGVAAAAGATALLTASETAYTVLRFAGAGYLVWMGFGLLRSLWRRSASVELGAAVEGRPRLLVSYRRGMTTNLLNPKIGVFYMAMIPQFIPEGTSHLLMGVLLALVHDIEGMVWFTALILGVERIGAVLRRLRVRRRTAQRSLDGVTGVVLIGFGVDLAVRQH</sequence>
<name>A0A9X1SX75_9ACTN</name>
<keyword evidence="8" id="KW-1185">Reference proteome</keyword>
<keyword evidence="3 6" id="KW-0812">Transmembrane</keyword>
<dbReference type="GO" id="GO:0005886">
    <property type="term" value="C:plasma membrane"/>
    <property type="evidence" value="ECO:0007669"/>
    <property type="project" value="UniProtKB-SubCell"/>
</dbReference>
<dbReference type="PIRSF" id="PIRSF006324">
    <property type="entry name" value="LeuE"/>
    <property type="match status" value="1"/>
</dbReference>
<keyword evidence="4 6" id="KW-1133">Transmembrane helix</keyword>
<comment type="caution">
    <text evidence="7">The sequence shown here is derived from an EMBL/GenBank/DDBJ whole genome shotgun (WGS) entry which is preliminary data.</text>
</comment>
<dbReference type="InterPro" id="IPR001123">
    <property type="entry name" value="LeuE-type"/>
</dbReference>
<evidence type="ECO:0000256" key="3">
    <source>
        <dbReference type="ARBA" id="ARBA00022692"/>
    </source>
</evidence>
<feature type="transmembrane region" description="Helical" evidence="6">
    <location>
        <begin position="72"/>
        <end position="92"/>
    </location>
</feature>
<evidence type="ECO:0000256" key="4">
    <source>
        <dbReference type="ARBA" id="ARBA00022989"/>
    </source>
</evidence>
<proteinExistence type="predicted"/>
<dbReference type="Proteomes" id="UP001138997">
    <property type="component" value="Unassembled WGS sequence"/>
</dbReference>
<gene>
    <name evidence="7" type="ORF">LR394_33960</name>
</gene>
<evidence type="ECO:0000256" key="5">
    <source>
        <dbReference type="ARBA" id="ARBA00023136"/>
    </source>
</evidence>
<feature type="transmembrane region" description="Helical" evidence="6">
    <location>
        <begin position="126"/>
        <end position="143"/>
    </location>
</feature>
<protein>
    <submittedName>
        <fullName evidence="7">LysE family translocator</fullName>
    </submittedName>
</protein>
<dbReference type="PANTHER" id="PTHR30086:SF20">
    <property type="entry name" value="ARGININE EXPORTER PROTEIN ARGO-RELATED"/>
    <property type="match status" value="1"/>
</dbReference>
<keyword evidence="5 6" id="KW-0472">Membrane</keyword>
<dbReference type="Pfam" id="PF01810">
    <property type="entry name" value="LysE"/>
    <property type="match status" value="1"/>
</dbReference>
<accession>A0A9X1SX75</accession>
<feature type="transmembrane region" description="Helical" evidence="6">
    <location>
        <begin position="6"/>
        <end position="29"/>
    </location>
</feature>
<dbReference type="PANTHER" id="PTHR30086">
    <property type="entry name" value="ARGININE EXPORTER PROTEIN ARGO"/>
    <property type="match status" value="1"/>
</dbReference>
<feature type="transmembrane region" description="Helical" evidence="6">
    <location>
        <begin position="196"/>
        <end position="213"/>
    </location>
</feature>
<dbReference type="AlphaFoldDB" id="A0A9X1SX75"/>
<feature type="transmembrane region" description="Helical" evidence="6">
    <location>
        <begin position="149"/>
        <end position="175"/>
    </location>
</feature>
<evidence type="ECO:0000256" key="6">
    <source>
        <dbReference type="SAM" id="Phobius"/>
    </source>
</evidence>
<keyword evidence="2" id="KW-1003">Cell membrane</keyword>
<organism evidence="7 8">
    <name type="scientific">Kineosporia babensis</name>
    <dbReference type="NCBI Taxonomy" id="499548"/>
    <lineage>
        <taxon>Bacteria</taxon>
        <taxon>Bacillati</taxon>
        <taxon>Actinomycetota</taxon>
        <taxon>Actinomycetes</taxon>
        <taxon>Kineosporiales</taxon>
        <taxon>Kineosporiaceae</taxon>
        <taxon>Kineosporia</taxon>
    </lineage>
</organism>